<organism evidence="11 12">
    <name type="scientific">Gemmata algarum</name>
    <dbReference type="NCBI Taxonomy" id="2975278"/>
    <lineage>
        <taxon>Bacteria</taxon>
        <taxon>Pseudomonadati</taxon>
        <taxon>Planctomycetota</taxon>
        <taxon>Planctomycetia</taxon>
        <taxon>Gemmatales</taxon>
        <taxon>Gemmataceae</taxon>
        <taxon>Gemmata</taxon>
    </lineage>
</organism>
<protein>
    <submittedName>
        <fullName evidence="11">Sigma-70 family RNA polymerase sigma factor</fullName>
    </submittedName>
</protein>
<keyword evidence="7" id="KW-0812">Transmembrane</keyword>
<sequence>MRRLFDLWKRIGIVPAAGVPDDELLRRFARDGDHDAFAALVTRYGPLVYGACRRLLPDPLDVEDAFQAAFIVLVRRAGAVRGRPVGPWLHRVAMLTARSLRRRNAVRLAAVGPLAETPARPTDTDARLDVDAALSALPRKYREPVILCHLQGWTRRELADHLGCPESTAASLVARGLAKLRRRLAGREPAAVLAAAAPAVVPSALAVSTTRAAIQYSTSFSAAAVPPTVAALANGVLHMVRMKQLAAVVAITVAAVAALAIGAGLFAGPTVPVSAQPGPSSQPPDERARVEQELEAARRRVAELETERTLLAAAEENAPRLLIEVGSGPAPRIMVTEFKTGGKSVGSVETTSPEMLARFVSRSRNDPAGPKTLKVHFDPECPEAVRKEIASAVRARANDTPVLPVRELAPIPVKDGLSPYVIEAPDTLLIEVVVQRKGVGGPVTERLPLHPISGLFQVRMDGTVGLGVWGSVSVAGRTLNEAAAAIRSRLAAHAALKDQRHITDALVVMVDVVAYNSKRYYVIVDEGAAELVYPFPITGSDAVLDALGKLRDVQVTIRPDTKIWVARKGKEGTEPQILPVDWSGITTKGITHTNYQLLPGDRIYVKSKK</sequence>
<feature type="transmembrane region" description="Helical" evidence="7">
    <location>
        <begin position="189"/>
        <end position="207"/>
    </location>
</feature>
<feature type="domain" description="RNA polymerase sigma factor 70 region 4 type 2" evidence="10">
    <location>
        <begin position="128"/>
        <end position="180"/>
    </location>
</feature>
<feature type="transmembrane region" description="Helical" evidence="7">
    <location>
        <begin position="245"/>
        <end position="267"/>
    </location>
</feature>
<accession>A0ABU5F8X0</accession>
<dbReference type="Gene3D" id="3.10.560.10">
    <property type="entry name" value="Outer membrane lipoprotein wza domain like"/>
    <property type="match status" value="1"/>
</dbReference>
<feature type="domain" description="Polysaccharide export protein N-terminal" evidence="8">
    <location>
        <begin position="418"/>
        <end position="492"/>
    </location>
</feature>
<evidence type="ECO:0000259" key="10">
    <source>
        <dbReference type="Pfam" id="PF08281"/>
    </source>
</evidence>
<dbReference type="Pfam" id="PF02563">
    <property type="entry name" value="Poly_export"/>
    <property type="match status" value="1"/>
</dbReference>
<dbReference type="Proteomes" id="UP001272242">
    <property type="component" value="Unassembled WGS sequence"/>
</dbReference>
<keyword evidence="7" id="KW-0472">Membrane</keyword>
<keyword evidence="2" id="KW-0805">Transcription regulation</keyword>
<dbReference type="InterPro" id="IPR003715">
    <property type="entry name" value="Poly_export_N"/>
</dbReference>
<dbReference type="SUPFAM" id="SSF88659">
    <property type="entry name" value="Sigma3 and sigma4 domains of RNA polymerase sigma factors"/>
    <property type="match status" value="1"/>
</dbReference>
<feature type="domain" description="RNA polymerase sigma-70 region 2" evidence="9">
    <location>
        <begin position="40"/>
        <end position="105"/>
    </location>
</feature>
<evidence type="ECO:0000256" key="4">
    <source>
        <dbReference type="ARBA" id="ARBA00023125"/>
    </source>
</evidence>
<name>A0ABU5F8X0_9BACT</name>
<feature type="coiled-coil region" evidence="6">
    <location>
        <begin position="287"/>
        <end position="314"/>
    </location>
</feature>
<dbReference type="RefSeq" id="WP_320689113.1">
    <property type="nucleotide sequence ID" value="NZ_JAXBLV010000222.1"/>
</dbReference>
<dbReference type="InterPro" id="IPR013249">
    <property type="entry name" value="RNA_pol_sigma70_r4_t2"/>
</dbReference>
<evidence type="ECO:0000256" key="1">
    <source>
        <dbReference type="ARBA" id="ARBA00010641"/>
    </source>
</evidence>
<evidence type="ECO:0000256" key="2">
    <source>
        <dbReference type="ARBA" id="ARBA00023015"/>
    </source>
</evidence>
<dbReference type="InterPro" id="IPR013325">
    <property type="entry name" value="RNA_pol_sigma_r2"/>
</dbReference>
<dbReference type="InterPro" id="IPR036388">
    <property type="entry name" value="WH-like_DNA-bd_sf"/>
</dbReference>
<comment type="similarity">
    <text evidence="1">Belongs to the sigma-70 factor family. ECF subfamily.</text>
</comment>
<dbReference type="InterPro" id="IPR039425">
    <property type="entry name" value="RNA_pol_sigma-70-like"/>
</dbReference>
<keyword evidence="7" id="KW-1133">Transmembrane helix</keyword>
<evidence type="ECO:0000256" key="6">
    <source>
        <dbReference type="SAM" id="Coils"/>
    </source>
</evidence>
<keyword evidence="6" id="KW-0175">Coiled coil</keyword>
<evidence type="ECO:0000256" key="5">
    <source>
        <dbReference type="ARBA" id="ARBA00023163"/>
    </source>
</evidence>
<dbReference type="Pfam" id="PF08281">
    <property type="entry name" value="Sigma70_r4_2"/>
    <property type="match status" value="1"/>
</dbReference>
<evidence type="ECO:0000259" key="8">
    <source>
        <dbReference type="Pfam" id="PF02563"/>
    </source>
</evidence>
<evidence type="ECO:0000313" key="11">
    <source>
        <dbReference type="EMBL" id="MDY3562843.1"/>
    </source>
</evidence>
<comment type="caution">
    <text evidence="11">The sequence shown here is derived from an EMBL/GenBank/DDBJ whole genome shotgun (WGS) entry which is preliminary data.</text>
</comment>
<evidence type="ECO:0000256" key="3">
    <source>
        <dbReference type="ARBA" id="ARBA00023082"/>
    </source>
</evidence>
<keyword evidence="3" id="KW-0731">Sigma factor</keyword>
<keyword evidence="12" id="KW-1185">Reference proteome</keyword>
<evidence type="ECO:0000259" key="9">
    <source>
        <dbReference type="Pfam" id="PF04542"/>
    </source>
</evidence>
<dbReference type="InterPro" id="IPR013324">
    <property type="entry name" value="RNA_pol_sigma_r3/r4-like"/>
</dbReference>
<dbReference type="SUPFAM" id="SSF88946">
    <property type="entry name" value="Sigma2 domain of RNA polymerase sigma factors"/>
    <property type="match status" value="1"/>
</dbReference>
<dbReference type="InterPro" id="IPR007627">
    <property type="entry name" value="RNA_pol_sigma70_r2"/>
</dbReference>
<dbReference type="PANTHER" id="PTHR43133">
    <property type="entry name" value="RNA POLYMERASE ECF-TYPE SIGMA FACTO"/>
    <property type="match status" value="1"/>
</dbReference>
<reference evidence="12" key="1">
    <citation type="journal article" date="2023" name="Mar. Drugs">
        <title>Gemmata algarum, a Novel Planctomycete Isolated from an Algal Mat, Displays Antimicrobial Activity.</title>
        <authorList>
            <person name="Kumar G."/>
            <person name="Kallscheuer N."/>
            <person name="Kashif M."/>
            <person name="Ahamad S."/>
            <person name="Jagadeeshwari U."/>
            <person name="Pannikurungottu S."/>
            <person name="Haufschild T."/>
            <person name="Kabuu M."/>
            <person name="Sasikala C."/>
            <person name="Jogler C."/>
            <person name="Ramana C."/>
        </authorList>
    </citation>
    <scope>NUCLEOTIDE SEQUENCE [LARGE SCALE GENOMIC DNA]</scope>
    <source>
        <strain evidence="12">JC673</strain>
    </source>
</reference>
<feature type="transmembrane region" description="Helical" evidence="7">
    <location>
        <begin position="213"/>
        <end position="233"/>
    </location>
</feature>
<dbReference type="Gene3D" id="1.10.1740.10">
    <property type="match status" value="1"/>
</dbReference>
<evidence type="ECO:0000256" key="7">
    <source>
        <dbReference type="SAM" id="Phobius"/>
    </source>
</evidence>
<evidence type="ECO:0000313" key="12">
    <source>
        <dbReference type="Proteomes" id="UP001272242"/>
    </source>
</evidence>
<dbReference type="NCBIfam" id="TIGR02937">
    <property type="entry name" value="sigma70-ECF"/>
    <property type="match status" value="1"/>
</dbReference>
<dbReference type="PANTHER" id="PTHR43133:SF8">
    <property type="entry name" value="RNA POLYMERASE SIGMA FACTOR HI_1459-RELATED"/>
    <property type="match status" value="1"/>
</dbReference>
<proteinExistence type="inferred from homology"/>
<dbReference type="InterPro" id="IPR014284">
    <property type="entry name" value="RNA_pol_sigma-70_dom"/>
</dbReference>
<dbReference type="EMBL" id="JAXBLV010000222">
    <property type="protein sequence ID" value="MDY3562843.1"/>
    <property type="molecule type" value="Genomic_DNA"/>
</dbReference>
<dbReference type="Gene3D" id="1.10.10.10">
    <property type="entry name" value="Winged helix-like DNA-binding domain superfamily/Winged helix DNA-binding domain"/>
    <property type="match status" value="1"/>
</dbReference>
<dbReference type="CDD" id="cd06171">
    <property type="entry name" value="Sigma70_r4"/>
    <property type="match status" value="1"/>
</dbReference>
<dbReference type="Gene3D" id="3.30.1950.10">
    <property type="entry name" value="wza like domain"/>
    <property type="match status" value="1"/>
</dbReference>
<keyword evidence="5" id="KW-0804">Transcription</keyword>
<keyword evidence="4" id="KW-0238">DNA-binding</keyword>
<dbReference type="Pfam" id="PF04542">
    <property type="entry name" value="Sigma70_r2"/>
    <property type="match status" value="1"/>
</dbReference>
<gene>
    <name evidence="11" type="ORF">R5W23_004323</name>
</gene>